<dbReference type="OrthoDB" id="218526at2"/>
<dbReference type="SUPFAM" id="SSF48452">
    <property type="entry name" value="TPR-like"/>
    <property type="match status" value="2"/>
</dbReference>
<feature type="transmembrane region" description="Helical" evidence="8">
    <location>
        <begin position="390"/>
        <end position="409"/>
    </location>
</feature>
<feature type="transmembrane region" description="Helical" evidence="8">
    <location>
        <begin position="130"/>
        <end position="147"/>
    </location>
</feature>
<protein>
    <recommendedName>
        <fullName evidence="11">Tetratricopeptide repeat protein</fullName>
    </recommendedName>
</protein>
<feature type="transmembrane region" description="Helical" evidence="8">
    <location>
        <begin position="334"/>
        <end position="353"/>
    </location>
</feature>
<dbReference type="GO" id="GO:0005886">
    <property type="term" value="C:plasma membrane"/>
    <property type="evidence" value="ECO:0007669"/>
    <property type="project" value="UniProtKB-SubCell"/>
</dbReference>
<gene>
    <name evidence="9" type="ORF">Pan153_32520</name>
</gene>
<accession>A0A518FQH4</accession>
<evidence type="ECO:0000256" key="3">
    <source>
        <dbReference type="ARBA" id="ARBA00022676"/>
    </source>
</evidence>
<keyword evidence="6 8" id="KW-1133">Transmembrane helix</keyword>
<dbReference type="Gene3D" id="1.25.40.10">
    <property type="entry name" value="Tetratricopeptide repeat domain"/>
    <property type="match status" value="1"/>
</dbReference>
<comment type="subcellular location">
    <subcellularLocation>
        <location evidence="1">Cell membrane</location>
        <topology evidence="1">Multi-pass membrane protein</topology>
    </subcellularLocation>
</comment>
<dbReference type="RefSeq" id="WP_145456804.1">
    <property type="nucleotide sequence ID" value="NZ_CP036317.1"/>
</dbReference>
<keyword evidence="2" id="KW-1003">Cell membrane</keyword>
<evidence type="ECO:0000256" key="7">
    <source>
        <dbReference type="ARBA" id="ARBA00023136"/>
    </source>
</evidence>
<keyword evidence="7 8" id="KW-0472">Membrane</keyword>
<dbReference type="GO" id="GO:0009103">
    <property type="term" value="P:lipopolysaccharide biosynthetic process"/>
    <property type="evidence" value="ECO:0007669"/>
    <property type="project" value="UniProtKB-ARBA"/>
</dbReference>
<feature type="transmembrane region" description="Helical" evidence="8">
    <location>
        <begin position="218"/>
        <end position="236"/>
    </location>
</feature>
<evidence type="ECO:0000256" key="5">
    <source>
        <dbReference type="ARBA" id="ARBA00022692"/>
    </source>
</evidence>
<dbReference type="InterPro" id="IPR011990">
    <property type="entry name" value="TPR-like_helical_dom_sf"/>
</dbReference>
<feature type="transmembrane region" description="Helical" evidence="8">
    <location>
        <begin position="12"/>
        <end position="31"/>
    </location>
</feature>
<evidence type="ECO:0000313" key="10">
    <source>
        <dbReference type="Proteomes" id="UP000320839"/>
    </source>
</evidence>
<name>A0A518FQH4_9PLAN</name>
<reference evidence="9 10" key="1">
    <citation type="submission" date="2019-02" db="EMBL/GenBank/DDBJ databases">
        <title>Deep-cultivation of Planctomycetes and their phenomic and genomic characterization uncovers novel biology.</title>
        <authorList>
            <person name="Wiegand S."/>
            <person name="Jogler M."/>
            <person name="Boedeker C."/>
            <person name="Pinto D."/>
            <person name="Vollmers J."/>
            <person name="Rivas-Marin E."/>
            <person name="Kohn T."/>
            <person name="Peeters S.H."/>
            <person name="Heuer A."/>
            <person name="Rast P."/>
            <person name="Oberbeckmann S."/>
            <person name="Bunk B."/>
            <person name="Jeske O."/>
            <person name="Meyerdierks A."/>
            <person name="Storesund J.E."/>
            <person name="Kallscheuer N."/>
            <person name="Luecker S."/>
            <person name="Lage O.M."/>
            <person name="Pohl T."/>
            <person name="Merkel B.J."/>
            <person name="Hornburger P."/>
            <person name="Mueller R.-W."/>
            <person name="Bruemmer F."/>
            <person name="Labrenz M."/>
            <person name="Spormann A.M."/>
            <person name="Op den Camp H."/>
            <person name="Overmann J."/>
            <person name="Amann R."/>
            <person name="Jetten M.S.M."/>
            <person name="Mascher T."/>
            <person name="Medema M.H."/>
            <person name="Devos D.P."/>
            <person name="Kaster A.-K."/>
            <person name="Ovreas L."/>
            <person name="Rohde M."/>
            <person name="Galperin M.Y."/>
            <person name="Jogler C."/>
        </authorList>
    </citation>
    <scope>NUCLEOTIDE SEQUENCE [LARGE SCALE GENOMIC DNA]</scope>
    <source>
        <strain evidence="9 10">Pan153</strain>
    </source>
</reference>
<evidence type="ECO:0000256" key="4">
    <source>
        <dbReference type="ARBA" id="ARBA00022679"/>
    </source>
</evidence>
<feature type="transmembrane region" description="Helical" evidence="8">
    <location>
        <begin position="302"/>
        <end position="322"/>
    </location>
</feature>
<keyword evidence="4" id="KW-0808">Transferase</keyword>
<keyword evidence="5 8" id="KW-0812">Transmembrane</keyword>
<dbReference type="PANTHER" id="PTHR33908">
    <property type="entry name" value="MANNOSYLTRANSFERASE YKCB-RELATED"/>
    <property type="match status" value="1"/>
</dbReference>
<evidence type="ECO:0000256" key="2">
    <source>
        <dbReference type="ARBA" id="ARBA00022475"/>
    </source>
</evidence>
<feature type="transmembrane region" description="Helical" evidence="8">
    <location>
        <begin position="359"/>
        <end position="378"/>
    </location>
</feature>
<dbReference type="EMBL" id="CP036317">
    <property type="protein sequence ID" value="QDV18593.1"/>
    <property type="molecule type" value="Genomic_DNA"/>
</dbReference>
<dbReference type="InterPro" id="IPR050297">
    <property type="entry name" value="LipidA_mod_glycosyltrf_83"/>
</dbReference>
<sequence length="854" mass="96368">MNQENPIQATRSLKLPILLLVVFAGLAVARFNQFYFYNPDSGDYVLMARGLIEHQEYRQYDRPGEPYFTLRPPGMSVLLIPAALIAPYDVIAAKVTVLITALFMIWIFYSFAWRLIQKEDPEPSEKRSPLQWSVLLVSLVLLTNPYILLYSTIVMSEMPFMACTLAVLYLFSAGDEKWSLGKLACLTGLLVFLPFLRTIGVAMILAVGLWAVVSRKRWICLIPAGLALGATVLWMIRNSQYKSISYSSIAVEEMKNTGIVGTAISMLNRLLVHFEGLFQKLFPGMPGTVPEYGGLLSGEYHFLPGSSVIYSLASVIVLLLAFAGMLKCWQRGGAVSFLYLCLSFGVLSLWPWMQTRFSLPLLPVVLVFVPAGLFYIGESLLSQRAVLKKVLAGGGLVGVFCLLLSQSWVDANLISTNHLMKTESEEELANEDLIMFASDFVKAGEWLNQHTAPHARVLTRRGEVSTSSHRFQRRFYFEPSNIEQLHQAIQAIGPCYLVSYGKYTNDMFPRYLLDDDLIYRMTPVYEESGIVVIEVKPNYEGTVREQYFRKAESMELARKRLARYPRRISVCMNYLNQLMKAEEYDEIIAFISDLELQGMNDARFMGTLGWAYLGKHEYDRALEEFARASRTPGQKQIRSTLASGIKLALKRQKAVQESQGKVQFEKPESYLKIAANMWKLEMFDKTDLYARKVLDSKLSTPAERDEAHVWLARLALIHGKTDQAVQELNAVKDSNNEAAQNILERIKLEKNIAASLASDSDSQSSKLSEPILKLAALYEDQGVPGKALGLLQQAHARLPADQPILKELARLQLFYHLLDAAEDSYRSLQAASPEDQDIQAALEKITKYRETPRY</sequence>
<evidence type="ECO:0000256" key="1">
    <source>
        <dbReference type="ARBA" id="ARBA00004651"/>
    </source>
</evidence>
<proteinExistence type="predicted"/>
<evidence type="ECO:0000256" key="6">
    <source>
        <dbReference type="ARBA" id="ARBA00022989"/>
    </source>
</evidence>
<evidence type="ECO:0000313" key="9">
    <source>
        <dbReference type="EMBL" id="QDV18593.1"/>
    </source>
</evidence>
<evidence type="ECO:0000256" key="8">
    <source>
        <dbReference type="SAM" id="Phobius"/>
    </source>
</evidence>
<dbReference type="GO" id="GO:0016763">
    <property type="term" value="F:pentosyltransferase activity"/>
    <property type="evidence" value="ECO:0007669"/>
    <property type="project" value="TreeGrafter"/>
</dbReference>
<keyword evidence="3" id="KW-0328">Glycosyltransferase</keyword>
<feature type="transmembrane region" description="Helical" evidence="8">
    <location>
        <begin position="78"/>
        <end position="109"/>
    </location>
</feature>
<feature type="transmembrane region" description="Helical" evidence="8">
    <location>
        <begin position="183"/>
        <end position="212"/>
    </location>
</feature>
<evidence type="ECO:0008006" key="11">
    <source>
        <dbReference type="Google" id="ProtNLM"/>
    </source>
</evidence>
<dbReference type="Proteomes" id="UP000320839">
    <property type="component" value="Chromosome"/>
</dbReference>
<dbReference type="PANTHER" id="PTHR33908:SF11">
    <property type="entry name" value="MEMBRANE PROTEIN"/>
    <property type="match status" value="1"/>
</dbReference>
<dbReference type="AlphaFoldDB" id="A0A518FQH4"/>
<organism evidence="9 10">
    <name type="scientific">Gimesia panareensis</name>
    <dbReference type="NCBI Taxonomy" id="2527978"/>
    <lineage>
        <taxon>Bacteria</taxon>
        <taxon>Pseudomonadati</taxon>
        <taxon>Planctomycetota</taxon>
        <taxon>Planctomycetia</taxon>
        <taxon>Planctomycetales</taxon>
        <taxon>Planctomycetaceae</taxon>
        <taxon>Gimesia</taxon>
    </lineage>
</organism>